<feature type="region of interest" description="Disordered" evidence="1">
    <location>
        <begin position="47"/>
        <end position="71"/>
    </location>
</feature>
<proteinExistence type="predicted"/>
<dbReference type="PANTHER" id="PTHR34956">
    <property type="entry name" value="OS05G0397300 PROTEIN"/>
    <property type="match status" value="1"/>
</dbReference>
<keyword evidence="3" id="KW-1185">Reference proteome</keyword>
<name>A0A9Q0G4M6_9ROSI</name>
<dbReference type="AlphaFoldDB" id="A0A9Q0G4M6"/>
<comment type="caution">
    <text evidence="2">The sequence shown here is derived from an EMBL/GenBank/DDBJ whole genome shotgun (WGS) entry which is preliminary data.</text>
</comment>
<evidence type="ECO:0000313" key="3">
    <source>
        <dbReference type="Proteomes" id="UP001141552"/>
    </source>
</evidence>
<reference evidence="2" key="1">
    <citation type="submission" date="2022-02" db="EMBL/GenBank/DDBJ databases">
        <authorList>
            <person name="Henning P.M."/>
            <person name="McCubbin A.G."/>
            <person name="Shore J.S."/>
        </authorList>
    </citation>
    <scope>NUCLEOTIDE SEQUENCE</scope>
    <source>
        <strain evidence="2">F60SS</strain>
        <tissue evidence="2">Leaves</tissue>
    </source>
</reference>
<dbReference type="Proteomes" id="UP001141552">
    <property type="component" value="Unassembled WGS sequence"/>
</dbReference>
<accession>A0A9Q0G4M6</accession>
<evidence type="ECO:0000256" key="1">
    <source>
        <dbReference type="SAM" id="MobiDB-lite"/>
    </source>
</evidence>
<feature type="compositionally biased region" description="Low complexity" evidence="1">
    <location>
        <begin position="58"/>
        <end position="67"/>
    </location>
</feature>
<dbReference type="EMBL" id="JAKUCV010002307">
    <property type="protein sequence ID" value="KAJ4843147.1"/>
    <property type="molecule type" value="Genomic_DNA"/>
</dbReference>
<reference evidence="2" key="2">
    <citation type="journal article" date="2023" name="Plants (Basel)">
        <title>Annotation of the Turnera subulata (Passifloraceae) Draft Genome Reveals the S-Locus Evolved after the Divergence of Turneroideae from Passifloroideae in a Stepwise Manner.</title>
        <authorList>
            <person name="Henning P.M."/>
            <person name="Roalson E.H."/>
            <person name="Mir W."/>
            <person name="McCubbin A.G."/>
            <person name="Shore J.S."/>
        </authorList>
    </citation>
    <scope>NUCLEOTIDE SEQUENCE</scope>
    <source>
        <strain evidence="2">F60SS</strain>
    </source>
</reference>
<protein>
    <submittedName>
        <fullName evidence="2">Uncharacterized protein</fullName>
    </submittedName>
</protein>
<evidence type="ECO:0000313" key="2">
    <source>
        <dbReference type="EMBL" id="KAJ4843147.1"/>
    </source>
</evidence>
<organism evidence="2 3">
    <name type="scientific">Turnera subulata</name>
    <dbReference type="NCBI Taxonomy" id="218843"/>
    <lineage>
        <taxon>Eukaryota</taxon>
        <taxon>Viridiplantae</taxon>
        <taxon>Streptophyta</taxon>
        <taxon>Embryophyta</taxon>
        <taxon>Tracheophyta</taxon>
        <taxon>Spermatophyta</taxon>
        <taxon>Magnoliopsida</taxon>
        <taxon>eudicotyledons</taxon>
        <taxon>Gunneridae</taxon>
        <taxon>Pentapetalae</taxon>
        <taxon>rosids</taxon>
        <taxon>fabids</taxon>
        <taxon>Malpighiales</taxon>
        <taxon>Passifloraceae</taxon>
        <taxon>Turnera</taxon>
    </lineage>
</organism>
<sequence length="146" mass="16333">MEFCSSLHQSGPAANRHNNVECEDIYKEDDGFYMDIRERLILLIAEGEDEDFPDETKTSNSSTTTASQRGWSDHFMSELQHGSSTSSLLNNPYSSSVTFLPTINLRSGKTGTGVFIPQIVTYESVTRPGMAIDEQNSENKKRAKMQ</sequence>
<dbReference type="PANTHER" id="PTHR34956:SF1">
    <property type="entry name" value="DUF4005 DOMAIN-CONTAINING PROTEIN"/>
    <property type="match status" value="1"/>
</dbReference>
<gene>
    <name evidence="2" type="ORF">Tsubulata_018572</name>
</gene>